<evidence type="ECO:0000313" key="2">
    <source>
        <dbReference type="EMBL" id="RMI03729.1"/>
    </source>
</evidence>
<evidence type="ECO:0000256" key="1">
    <source>
        <dbReference type="SAM" id="Phobius"/>
    </source>
</evidence>
<evidence type="ECO:0000313" key="3">
    <source>
        <dbReference type="Proteomes" id="UP000269289"/>
    </source>
</evidence>
<evidence type="ECO:0008006" key="4">
    <source>
        <dbReference type="Google" id="ProtNLM"/>
    </source>
</evidence>
<comment type="caution">
    <text evidence="2">The sequence shown here is derived from an EMBL/GenBank/DDBJ whole genome shotgun (WGS) entry which is preliminary data.</text>
</comment>
<dbReference type="Proteomes" id="UP000269289">
    <property type="component" value="Unassembled WGS sequence"/>
</dbReference>
<dbReference type="AlphaFoldDB" id="A0A3M2IRD0"/>
<name>A0A3M2IRD0_9CELL</name>
<keyword evidence="1" id="KW-1133">Transmembrane helix</keyword>
<keyword evidence="1" id="KW-0812">Transmembrane</keyword>
<organism evidence="2 3">
    <name type="scientific">Cellulomonas triticagri</name>
    <dbReference type="NCBI Taxonomy" id="2483352"/>
    <lineage>
        <taxon>Bacteria</taxon>
        <taxon>Bacillati</taxon>
        <taxon>Actinomycetota</taxon>
        <taxon>Actinomycetes</taxon>
        <taxon>Micrococcales</taxon>
        <taxon>Cellulomonadaceae</taxon>
        <taxon>Cellulomonas</taxon>
    </lineage>
</organism>
<feature type="transmembrane region" description="Helical" evidence="1">
    <location>
        <begin position="39"/>
        <end position="59"/>
    </location>
</feature>
<protein>
    <recommendedName>
        <fullName evidence="4">PrgI family protein</fullName>
    </recommendedName>
</protein>
<dbReference type="InterPro" id="IPR049978">
    <property type="entry name" value="SCO6880-like"/>
</dbReference>
<sequence>MFAPVSRSGVVAGLSGGQLALVAIGLSRPVWSLIAAGDLAAALASALWWTLPVLVLACGSYKGRSFLERVSVVGLFGLRKVMGQTRTVVRVGAGDRAGAIAIPGALGERLTVLDMVGTVFDGGCFLWDKVTQQATVVLRVTTHGWALASAEQKATRASGLTNLCQTLAAAEGVVQVVKHARTYPGTPPAVGTPTPGDLGSIDAAELADHPAMTASLTRDDVITITVAAPVVSAQVDAAGGGVEGLSWVLGDRVAQLLAGLPECGVRTEDAAWWSPAQIRAAVRLAFDPSAADMLAAAGWCLDADAVLATVADERYDHLVTDSGVHRTFWVEKWPAVPARAGFLSNLVATGTVCRTFTQMWRPGAVHSAEKRLRNAEASHSSASAVNAKLGRPESVAHHAQGKDLARRRGDLEAGFADVSYSGWITLTAADTEALRVGELWLRSTAKGLELKLLRGDQWAAFCTAALPLGIGPRA</sequence>
<keyword evidence="3" id="KW-1185">Reference proteome</keyword>
<dbReference type="NCBIfam" id="NF042935">
    <property type="entry name" value="SCO6880_fam"/>
    <property type="match status" value="1"/>
</dbReference>
<gene>
    <name evidence="2" type="ORF">EBM89_18595</name>
</gene>
<proteinExistence type="predicted"/>
<dbReference type="EMBL" id="RFFI01000151">
    <property type="protein sequence ID" value="RMI03729.1"/>
    <property type="molecule type" value="Genomic_DNA"/>
</dbReference>
<accession>A0A3M2IRD0</accession>
<reference evidence="2 3" key="1">
    <citation type="submission" date="2018-10" db="EMBL/GenBank/DDBJ databases">
        <title>Isolation, diversity and antifungal activity of actinobacteria from wheat.</title>
        <authorList>
            <person name="Han C."/>
        </authorList>
    </citation>
    <scope>NUCLEOTIDE SEQUENCE [LARGE SCALE GENOMIC DNA]</scope>
    <source>
        <strain evidence="2 3">NEAU-YY56</strain>
    </source>
</reference>
<keyword evidence="1" id="KW-0472">Membrane</keyword>